<name>A0A2I7N3G1_9NEIS</name>
<evidence type="ECO:0000256" key="11">
    <source>
        <dbReference type="RuleBase" id="RU366059"/>
    </source>
</evidence>
<accession>A0A2I7N3G1</accession>
<dbReference type="GO" id="GO:0009063">
    <property type="term" value="P:amino acid catabolic process"/>
    <property type="evidence" value="ECO:0007669"/>
    <property type="project" value="UniProtKB-ARBA"/>
</dbReference>
<evidence type="ECO:0000259" key="12">
    <source>
        <dbReference type="Pfam" id="PF03313"/>
    </source>
</evidence>
<dbReference type="EMBL" id="CP024847">
    <property type="protein sequence ID" value="AUR50993.1"/>
    <property type="molecule type" value="Genomic_DNA"/>
</dbReference>
<dbReference type="KEGG" id="nba:CUN60_01290"/>
<reference evidence="15" key="1">
    <citation type="submission" date="2017-11" db="EMBL/GenBank/DDBJ databases">
        <authorList>
            <person name="Chan K.G."/>
            <person name="Lee L.S."/>
        </authorList>
    </citation>
    <scope>NUCLEOTIDE SEQUENCE [LARGE SCALE GENOMIC DNA]</scope>
    <source>
        <strain evidence="15">DSM 100970</strain>
    </source>
</reference>
<proteinExistence type="inferred from homology"/>
<comment type="cofactor">
    <cofactor evidence="1 11">
        <name>[4Fe-4S] cluster</name>
        <dbReference type="ChEBI" id="CHEBI:49883"/>
    </cofactor>
</comment>
<dbReference type="GO" id="GO:0046872">
    <property type="term" value="F:metal ion binding"/>
    <property type="evidence" value="ECO:0007669"/>
    <property type="project" value="UniProtKB-KW"/>
</dbReference>
<dbReference type="GO" id="GO:0006094">
    <property type="term" value="P:gluconeogenesis"/>
    <property type="evidence" value="ECO:0007669"/>
    <property type="project" value="UniProtKB-KW"/>
</dbReference>
<evidence type="ECO:0000256" key="1">
    <source>
        <dbReference type="ARBA" id="ARBA00001966"/>
    </source>
</evidence>
<dbReference type="Pfam" id="PF03313">
    <property type="entry name" value="SDH_alpha"/>
    <property type="match status" value="1"/>
</dbReference>
<feature type="domain" description="Serine dehydratase-like alpha subunit" evidence="12">
    <location>
        <begin position="191"/>
        <end position="456"/>
    </location>
</feature>
<evidence type="ECO:0000256" key="9">
    <source>
        <dbReference type="ARBA" id="ARBA00023239"/>
    </source>
</evidence>
<dbReference type="Pfam" id="PF03315">
    <property type="entry name" value="SDH_beta"/>
    <property type="match status" value="1"/>
</dbReference>
<evidence type="ECO:0000256" key="5">
    <source>
        <dbReference type="ARBA" id="ARBA00022485"/>
    </source>
</evidence>
<dbReference type="OrthoDB" id="9805537at2"/>
<protein>
    <recommendedName>
        <fullName evidence="11">L-serine dehydratase</fullName>
        <ecNumber evidence="11">4.3.1.17</ecNumber>
    </recommendedName>
</protein>
<gene>
    <name evidence="14" type="ORF">CUN60_01290</name>
</gene>
<dbReference type="PANTHER" id="PTHR30182">
    <property type="entry name" value="L-SERINE DEHYDRATASE"/>
    <property type="match status" value="1"/>
</dbReference>
<keyword evidence="7 11" id="KW-0408">Iron</keyword>
<keyword evidence="15" id="KW-1185">Reference proteome</keyword>
<dbReference type="InterPro" id="IPR004644">
    <property type="entry name" value="Fe-S_L-Ser_mono"/>
</dbReference>
<dbReference type="SUPFAM" id="SSF143548">
    <property type="entry name" value="Serine metabolism enzymes domain"/>
    <property type="match status" value="1"/>
</dbReference>
<comment type="pathway">
    <text evidence="2">Carbohydrate biosynthesis; gluconeogenesis.</text>
</comment>
<dbReference type="InterPro" id="IPR029009">
    <property type="entry name" value="ASB_dom_sf"/>
</dbReference>
<comment type="catalytic activity">
    <reaction evidence="10 11">
        <text>L-serine = pyruvate + NH4(+)</text>
        <dbReference type="Rhea" id="RHEA:19169"/>
        <dbReference type="ChEBI" id="CHEBI:15361"/>
        <dbReference type="ChEBI" id="CHEBI:28938"/>
        <dbReference type="ChEBI" id="CHEBI:33384"/>
        <dbReference type="EC" id="4.3.1.17"/>
    </reaction>
</comment>
<keyword evidence="6 11" id="KW-0479">Metal-binding</keyword>
<keyword evidence="9 11" id="KW-0456">Lyase</keyword>
<comment type="similarity">
    <text evidence="3 11">Belongs to the iron-sulfur dependent L-serine dehydratase family.</text>
</comment>
<dbReference type="AlphaFoldDB" id="A0A2I7N3G1"/>
<evidence type="ECO:0000256" key="3">
    <source>
        <dbReference type="ARBA" id="ARBA00008636"/>
    </source>
</evidence>
<evidence type="ECO:0000256" key="8">
    <source>
        <dbReference type="ARBA" id="ARBA00023014"/>
    </source>
</evidence>
<dbReference type="EC" id="4.3.1.17" evidence="11"/>
<keyword evidence="4 11" id="KW-0312">Gluconeogenesis</keyword>
<organism evidence="14 15">
    <name type="scientific">Aquella oligotrophica</name>
    <dbReference type="NCBI Taxonomy" id="2067065"/>
    <lineage>
        <taxon>Bacteria</taxon>
        <taxon>Pseudomonadati</taxon>
        <taxon>Pseudomonadota</taxon>
        <taxon>Betaproteobacteria</taxon>
        <taxon>Neisseriales</taxon>
        <taxon>Neisseriaceae</taxon>
        <taxon>Aquella</taxon>
    </lineage>
</organism>
<dbReference type="GO" id="GO:0003941">
    <property type="term" value="F:L-serine ammonia-lyase activity"/>
    <property type="evidence" value="ECO:0007669"/>
    <property type="project" value="UniProtKB-UniRule"/>
</dbReference>
<evidence type="ECO:0000256" key="10">
    <source>
        <dbReference type="ARBA" id="ARBA00049406"/>
    </source>
</evidence>
<keyword evidence="8 11" id="KW-0411">Iron-sulfur</keyword>
<evidence type="ECO:0000256" key="4">
    <source>
        <dbReference type="ARBA" id="ARBA00022432"/>
    </source>
</evidence>
<evidence type="ECO:0000259" key="13">
    <source>
        <dbReference type="Pfam" id="PF03315"/>
    </source>
</evidence>
<feature type="domain" description="Serine dehydratase beta chain" evidence="13">
    <location>
        <begin position="5"/>
        <end position="157"/>
    </location>
</feature>
<dbReference type="FunFam" id="3.30.1330.90:FF:000001">
    <property type="entry name" value="L-serine ammonia-lyase 1"/>
    <property type="match status" value="1"/>
</dbReference>
<dbReference type="InterPro" id="IPR051318">
    <property type="entry name" value="Fe-S_L-Ser"/>
</dbReference>
<evidence type="ECO:0000256" key="2">
    <source>
        <dbReference type="ARBA" id="ARBA00004742"/>
    </source>
</evidence>
<evidence type="ECO:0000256" key="6">
    <source>
        <dbReference type="ARBA" id="ARBA00022723"/>
    </source>
</evidence>
<dbReference type="NCBIfam" id="TIGR00720">
    <property type="entry name" value="sda_mono"/>
    <property type="match status" value="1"/>
</dbReference>
<sequence length="462" mass="50108">MMLSPLDMFAIGVGPSSSHTVGPMKAGLEFAQSLEKNKVLHQVASLKAHLYGSLALTGEGHGTFLAVLNGLSGQHPKTIDPDTIYSRVDEIKRNNQLNLNDKHRITFNYDNDLLIHKDQFLPEHANGMKFIALDANGNLILEEEYFSIGGGFILNKEQIKNRKESEGNSDEVAQVPYPFHNAQELFTHCQKNNLSVADVVLANEIINKSKEQVYAEALEIAEVMRYSIKRGILHDGILPGGLNVKRRAPQLYSKLIKNDLNLVSDQDRRLLAMTYAIAVNEENASFSRVVTAPTNGSAGTIPGVLEYYRNFYLGVTDDKIVEFILTAGAIGNLYKYGASISAAEVGCQGEIGVACSMAAGALTAVLGGNCLQVEKAAEIAMEHCLGMTCDPINGLVQIPCIERNGVAASKAIDIAKLSLLENEPGKVSLDAVIHTMMQTGRDMSTRYKETALAGLAVNVVEC</sequence>
<evidence type="ECO:0000313" key="14">
    <source>
        <dbReference type="EMBL" id="AUR50993.1"/>
    </source>
</evidence>
<dbReference type="Proteomes" id="UP000236655">
    <property type="component" value="Chromosome"/>
</dbReference>
<dbReference type="InterPro" id="IPR005130">
    <property type="entry name" value="Ser_deHydtase-like_asu"/>
</dbReference>
<evidence type="ECO:0000313" key="15">
    <source>
        <dbReference type="Proteomes" id="UP000236655"/>
    </source>
</evidence>
<keyword evidence="5 11" id="KW-0004">4Fe-4S</keyword>
<dbReference type="GO" id="GO:0051539">
    <property type="term" value="F:4 iron, 4 sulfur cluster binding"/>
    <property type="evidence" value="ECO:0007669"/>
    <property type="project" value="UniProtKB-UniRule"/>
</dbReference>
<dbReference type="InterPro" id="IPR005131">
    <property type="entry name" value="Ser_deHydtase_bsu"/>
</dbReference>
<dbReference type="Gene3D" id="3.30.1330.90">
    <property type="entry name" value="D-3-phosphoglycerate dehydrogenase, domain 3"/>
    <property type="match status" value="1"/>
</dbReference>
<dbReference type="PANTHER" id="PTHR30182:SF1">
    <property type="entry name" value="L-SERINE DEHYDRATASE 1"/>
    <property type="match status" value="1"/>
</dbReference>
<evidence type="ECO:0000256" key="7">
    <source>
        <dbReference type="ARBA" id="ARBA00023004"/>
    </source>
</evidence>